<dbReference type="InterPro" id="IPR004604">
    <property type="entry name" value="DNA_recomb/repair_RecN"/>
</dbReference>
<dbReference type="InterPro" id="IPR038729">
    <property type="entry name" value="Rad50/SbcC_AAA"/>
</dbReference>
<name>A0ABT8T610_9BACT</name>
<dbReference type="PANTHER" id="PTHR11059:SF0">
    <property type="entry name" value="DNA REPAIR PROTEIN RECN"/>
    <property type="match status" value="1"/>
</dbReference>
<dbReference type="PIRSF" id="PIRSF003128">
    <property type="entry name" value="RecN"/>
    <property type="match status" value="1"/>
</dbReference>
<dbReference type="PANTHER" id="PTHR11059">
    <property type="entry name" value="DNA REPAIR PROTEIN RECN"/>
    <property type="match status" value="1"/>
</dbReference>
<dbReference type="SUPFAM" id="SSF52540">
    <property type="entry name" value="P-loop containing nucleoside triphosphate hydrolases"/>
    <property type="match status" value="1"/>
</dbReference>
<evidence type="ECO:0000313" key="12">
    <source>
        <dbReference type="EMBL" id="MDO2409081.1"/>
    </source>
</evidence>
<evidence type="ECO:0000256" key="9">
    <source>
        <dbReference type="PIRNR" id="PIRNR003128"/>
    </source>
</evidence>
<evidence type="ECO:0000256" key="6">
    <source>
        <dbReference type="ARBA" id="ARBA00022840"/>
    </source>
</evidence>
<keyword evidence="10" id="KW-0175">Coiled coil</keyword>
<keyword evidence="4" id="KW-0547">Nucleotide-binding</keyword>
<evidence type="ECO:0000256" key="4">
    <source>
        <dbReference type="ARBA" id="ARBA00022741"/>
    </source>
</evidence>
<dbReference type="RefSeq" id="WP_302243903.1">
    <property type="nucleotide sequence ID" value="NZ_JAULJQ010000003.1"/>
</dbReference>
<reference evidence="12 13" key="1">
    <citation type="submission" date="2023-06" db="EMBL/GenBank/DDBJ databases">
        <title>Campylobacter magnum sp. nov., isolated from cecal contents of domestic pigs (Sus scrofa domesticus).</title>
        <authorList>
            <person name="Papic B."/>
            <person name="Gruntar I."/>
        </authorList>
    </citation>
    <scope>NUCLEOTIDE SEQUENCE [LARGE SCALE GENOMIC DNA]</scope>
    <source>
        <strain evidence="13">34484-21</strain>
    </source>
</reference>
<dbReference type="EMBL" id="JAULJQ010000003">
    <property type="protein sequence ID" value="MDO2409081.1"/>
    <property type="molecule type" value="Genomic_DNA"/>
</dbReference>
<comment type="similarity">
    <text evidence="2 9">Belongs to the RecN family.</text>
</comment>
<keyword evidence="7 9" id="KW-0234">DNA repair</keyword>
<evidence type="ECO:0000313" key="13">
    <source>
        <dbReference type="Proteomes" id="UP001171111"/>
    </source>
</evidence>
<dbReference type="Pfam" id="PF13476">
    <property type="entry name" value="AAA_23"/>
    <property type="match status" value="1"/>
</dbReference>
<organism evidence="12 13">
    <name type="scientific">Campylobacter magnus</name>
    <dbReference type="NCBI Taxonomy" id="3026462"/>
    <lineage>
        <taxon>Bacteria</taxon>
        <taxon>Pseudomonadati</taxon>
        <taxon>Campylobacterota</taxon>
        <taxon>Epsilonproteobacteria</taxon>
        <taxon>Campylobacterales</taxon>
        <taxon>Campylobacteraceae</taxon>
        <taxon>Campylobacter</taxon>
    </lineage>
</organism>
<evidence type="ECO:0000256" key="1">
    <source>
        <dbReference type="ARBA" id="ARBA00003618"/>
    </source>
</evidence>
<evidence type="ECO:0000259" key="11">
    <source>
        <dbReference type="Pfam" id="PF13476"/>
    </source>
</evidence>
<keyword evidence="13" id="KW-1185">Reference proteome</keyword>
<gene>
    <name evidence="12" type="ORF">Q2362_03065</name>
</gene>
<dbReference type="Gene3D" id="3.40.50.300">
    <property type="entry name" value="P-loop containing nucleotide triphosphate hydrolases"/>
    <property type="match status" value="2"/>
</dbReference>
<comment type="function">
    <text evidence="1 9">May be involved in recombinational repair of damaged DNA.</text>
</comment>
<comment type="caution">
    <text evidence="12">The sequence shown here is derived from an EMBL/GenBank/DDBJ whole genome shotgun (WGS) entry which is preliminary data.</text>
</comment>
<evidence type="ECO:0000256" key="10">
    <source>
        <dbReference type="SAM" id="Coils"/>
    </source>
</evidence>
<evidence type="ECO:0000256" key="5">
    <source>
        <dbReference type="ARBA" id="ARBA00022763"/>
    </source>
</evidence>
<keyword evidence="5 9" id="KW-0227">DNA damage</keyword>
<dbReference type="Proteomes" id="UP001171111">
    <property type="component" value="Unassembled WGS sequence"/>
</dbReference>
<protein>
    <recommendedName>
        <fullName evidence="3 9">DNA repair protein RecN</fullName>
    </recommendedName>
    <alternativeName>
        <fullName evidence="8 9">Recombination protein N</fullName>
    </alternativeName>
</protein>
<sequence length="513" mass="56682">MISRLFIKNHLSFESCELSFGEGLNVFTGVSGAGKSVLMKALLSAFGLSEATAQVVEVDAFCTLGLDDISDESPNVFKVLKQNSARYFLNSQSISKKNLSSACASFVRFLGAKESGEFENSALLGLVDALVGEKNFAKNKADFASIFKELSSAKAELEKLKTDESHVEELKELASFEINKISQINPKIGELEELSELKKRLSKRDKIEQAWEGASGIFEFESAVIRALELCERDSAFFSDAMNELRSAKESLSFEEMSDDEIEGVLDRIEALSGLERRYGSIERALEVLASKKAELEKLEKIEFEKTHLQNKVNELNSSANALASELSKARKKALPKLEAKLNEYLEKMYLPALFLELKESIMSELGLDKVEVNLGAVNLKNISSGELNRLRLAFIATSAELGDSRNSRIPTTAKNQTGVLILDEIDANLSGKEAMSIASVLEMLGQSYQIFAISHQPQLSSKAAHHFLIEKKGEISSARELSKAEREHELARMISGEHVSQEAKDFAKKLLD</sequence>
<feature type="domain" description="Rad50/SbcC-type AAA" evidence="11">
    <location>
        <begin position="4"/>
        <end position="209"/>
    </location>
</feature>
<evidence type="ECO:0000256" key="7">
    <source>
        <dbReference type="ARBA" id="ARBA00023204"/>
    </source>
</evidence>
<evidence type="ECO:0000256" key="2">
    <source>
        <dbReference type="ARBA" id="ARBA00009441"/>
    </source>
</evidence>
<keyword evidence="6" id="KW-0067">ATP-binding</keyword>
<evidence type="ECO:0000256" key="8">
    <source>
        <dbReference type="ARBA" id="ARBA00033408"/>
    </source>
</evidence>
<proteinExistence type="inferred from homology"/>
<feature type="coiled-coil region" evidence="10">
    <location>
        <begin position="143"/>
        <end position="170"/>
    </location>
</feature>
<dbReference type="InterPro" id="IPR027417">
    <property type="entry name" value="P-loop_NTPase"/>
</dbReference>
<feature type="coiled-coil region" evidence="10">
    <location>
        <begin position="282"/>
        <end position="333"/>
    </location>
</feature>
<evidence type="ECO:0000256" key="3">
    <source>
        <dbReference type="ARBA" id="ARBA00021315"/>
    </source>
</evidence>
<accession>A0ABT8T610</accession>